<reference evidence="1" key="1">
    <citation type="submission" date="2023-05" db="EMBL/GenBank/DDBJ databases">
        <authorList>
            <consortium name="ELIXIR-Norway"/>
        </authorList>
    </citation>
    <scope>NUCLEOTIDE SEQUENCE</scope>
</reference>
<sequence>MLRLLILVEEGSYPSSGYLPPSPAPSILLPSGHLHRFPPTGWVRSREWAAPLKNTPEEAPTLAGGSQDSHPSRRQQPGGDAQEDPPCAGPSPRDCLAPRPRPRPSPGPNDWGLWAAAVWKSNQTGRLGSREEGCCEGCFEGFGFFSPSCTAVCALSSDSRRKCEKRASHSGHWWRKRPSFLLLSGHP</sequence>
<evidence type="ECO:0000313" key="1">
    <source>
        <dbReference type="EMBL" id="CAN0360231.1"/>
    </source>
</evidence>
<name>A0AC59ZC19_RANTA</name>
<dbReference type="EMBL" id="OX596111">
    <property type="protein sequence ID" value="CAN0360231.1"/>
    <property type="molecule type" value="Genomic_DNA"/>
</dbReference>
<evidence type="ECO:0000313" key="2">
    <source>
        <dbReference type="Proteomes" id="UP001162501"/>
    </source>
</evidence>
<protein>
    <submittedName>
        <fullName evidence="1">Uncharacterized protein</fullName>
    </submittedName>
</protein>
<proteinExistence type="predicted"/>
<dbReference type="Proteomes" id="UP001162501">
    <property type="component" value="Chromosome 27"/>
</dbReference>
<organism evidence="1 2">
    <name type="scientific">Rangifer tarandus platyrhynchus</name>
    <name type="common">Svalbard reindeer</name>
    <dbReference type="NCBI Taxonomy" id="3082113"/>
    <lineage>
        <taxon>Eukaryota</taxon>
        <taxon>Metazoa</taxon>
        <taxon>Chordata</taxon>
        <taxon>Craniata</taxon>
        <taxon>Vertebrata</taxon>
        <taxon>Euteleostomi</taxon>
        <taxon>Mammalia</taxon>
        <taxon>Eutheria</taxon>
        <taxon>Laurasiatheria</taxon>
        <taxon>Artiodactyla</taxon>
        <taxon>Ruminantia</taxon>
        <taxon>Pecora</taxon>
        <taxon>Cervidae</taxon>
        <taxon>Odocoileinae</taxon>
        <taxon>Rangifer</taxon>
    </lineage>
</organism>
<reference evidence="1" key="2">
    <citation type="submission" date="2025-03" db="EMBL/GenBank/DDBJ databases">
        <authorList>
            <consortium name="ELIXIR-Norway"/>
            <consortium name="Elixir Norway"/>
        </authorList>
    </citation>
    <scope>NUCLEOTIDE SEQUENCE</scope>
</reference>
<gene>
    <name evidence="1" type="ORF">MRATA1EN22A_LOCUS16478</name>
</gene>
<accession>A0AC59ZC19</accession>